<organism evidence="2">
    <name type="scientific">Cacopsylla melanoneura</name>
    <dbReference type="NCBI Taxonomy" id="428564"/>
    <lineage>
        <taxon>Eukaryota</taxon>
        <taxon>Metazoa</taxon>
        <taxon>Ecdysozoa</taxon>
        <taxon>Arthropoda</taxon>
        <taxon>Hexapoda</taxon>
        <taxon>Insecta</taxon>
        <taxon>Pterygota</taxon>
        <taxon>Neoptera</taxon>
        <taxon>Paraneoptera</taxon>
        <taxon>Hemiptera</taxon>
        <taxon>Sternorrhyncha</taxon>
        <taxon>Psylloidea</taxon>
        <taxon>Psyllidae</taxon>
        <taxon>Psyllinae</taxon>
        <taxon>Cacopsylla</taxon>
    </lineage>
</organism>
<dbReference type="InterPro" id="IPR005312">
    <property type="entry name" value="DUF1759"/>
</dbReference>
<dbReference type="AlphaFoldDB" id="A0A8D9FEW9"/>
<feature type="compositionally biased region" description="Basic and acidic residues" evidence="1">
    <location>
        <begin position="319"/>
        <end position="331"/>
    </location>
</feature>
<feature type="compositionally biased region" description="Low complexity" evidence="1">
    <location>
        <begin position="334"/>
        <end position="347"/>
    </location>
</feature>
<sequence>MESLAVRRLASLSQHLKACIVSNECVKAKLSAGDEVTQAFQVEVEKLRNSSNRLVTEVHKLFQSGPNSETVTQEMTTSLAEANELQIAAEDLIVELDIYLKSNITSSRDEPRAASTLGGHLPKLQLASFSGDILKWTEFWDRFSSVVDRRTDIPDVDKLAYLVCSLEGSAKQSIHGLEMTNANYKVAVQKLNERFGKPNLIVDAHYAALGRIPVAKNTTIDCRRVLDAVERHLRTLENLGENVNHNQLRTTIMEKFPQEVIYELRMDMETQGYSVKTLRDSLEKILSARENSFAMSSVDVAKESGDVFTTEAFVTTVENRKPKSKGFERNPRNSGRSQQRQMSSSRHSLAHNKSRPFVSNVSFSSRSLSNKRRNDRQQSPRPAPKKRKLECVYCNGDHYNDACKEASTLDARKRILLREKLCFVCLRSDHMAENCTYKRKCFHCSVYGDHNRSICPSRGIQTNNMLASA</sequence>
<name>A0A8D9FEW9_9HEMI</name>
<dbReference type="Pfam" id="PF03564">
    <property type="entry name" value="DUF1759"/>
    <property type="match status" value="1"/>
</dbReference>
<dbReference type="EMBL" id="HBUF01659061">
    <property type="protein sequence ID" value="CAG6788293.1"/>
    <property type="molecule type" value="Transcribed_RNA"/>
</dbReference>
<feature type="compositionally biased region" description="Low complexity" evidence="1">
    <location>
        <begin position="355"/>
        <end position="368"/>
    </location>
</feature>
<evidence type="ECO:0000256" key="1">
    <source>
        <dbReference type="SAM" id="MobiDB-lite"/>
    </source>
</evidence>
<dbReference type="PANTHER" id="PTHR47331">
    <property type="entry name" value="PHD-TYPE DOMAIN-CONTAINING PROTEIN"/>
    <property type="match status" value="1"/>
</dbReference>
<protein>
    <submittedName>
        <fullName evidence="2">Uncharacterized protein</fullName>
    </submittedName>
</protein>
<dbReference type="Gene3D" id="4.10.60.10">
    <property type="entry name" value="Zinc finger, CCHC-type"/>
    <property type="match status" value="1"/>
</dbReference>
<reference evidence="2" key="1">
    <citation type="submission" date="2021-05" db="EMBL/GenBank/DDBJ databases">
        <authorList>
            <person name="Alioto T."/>
            <person name="Alioto T."/>
            <person name="Gomez Garrido J."/>
        </authorList>
    </citation>
    <scope>NUCLEOTIDE SEQUENCE</scope>
</reference>
<dbReference type="PANTHER" id="PTHR47331:SF1">
    <property type="entry name" value="GAG-LIKE PROTEIN"/>
    <property type="match status" value="1"/>
</dbReference>
<feature type="region of interest" description="Disordered" evidence="1">
    <location>
        <begin position="319"/>
        <end position="384"/>
    </location>
</feature>
<accession>A0A8D9FEW9</accession>
<dbReference type="EMBL" id="HBUF01659060">
    <property type="protein sequence ID" value="CAG6788291.1"/>
    <property type="molecule type" value="Transcribed_RNA"/>
</dbReference>
<proteinExistence type="predicted"/>
<evidence type="ECO:0000313" key="2">
    <source>
        <dbReference type="EMBL" id="CAG6788293.1"/>
    </source>
</evidence>